<evidence type="ECO:0000256" key="1">
    <source>
        <dbReference type="SAM" id="SignalP"/>
    </source>
</evidence>
<sequence>MTFWDSGPIIAICDLLFDIVRAFFLSCFPSVHPTPENFESLGLELNALTGEMREMRAAIKATTNVRVGPDPRQQESLAEIFLSVRNEMRANTSAIREQTEVIGHLRTDVQAIARREDVGQCFESMTAILAKMQDAFSKLPEPSSASPEALG</sequence>
<evidence type="ECO:0000313" key="3">
    <source>
        <dbReference type="Proteomes" id="UP001303473"/>
    </source>
</evidence>
<feature type="signal peptide" evidence="1">
    <location>
        <begin position="1"/>
        <end position="22"/>
    </location>
</feature>
<keyword evidence="1" id="KW-0732">Signal</keyword>
<keyword evidence="3" id="KW-1185">Reference proteome</keyword>
<reference evidence="3" key="1">
    <citation type="journal article" date="2023" name="Mol. Phylogenet. Evol.">
        <title>Genome-scale phylogeny and comparative genomics of the fungal order Sordariales.</title>
        <authorList>
            <person name="Hensen N."/>
            <person name="Bonometti L."/>
            <person name="Westerberg I."/>
            <person name="Brannstrom I.O."/>
            <person name="Guillou S."/>
            <person name="Cros-Aarteil S."/>
            <person name="Calhoun S."/>
            <person name="Haridas S."/>
            <person name="Kuo A."/>
            <person name="Mondo S."/>
            <person name="Pangilinan J."/>
            <person name="Riley R."/>
            <person name="LaButti K."/>
            <person name="Andreopoulos B."/>
            <person name="Lipzen A."/>
            <person name="Chen C."/>
            <person name="Yan M."/>
            <person name="Daum C."/>
            <person name="Ng V."/>
            <person name="Clum A."/>
            <person name="Steindorff A."/>
            <person name="Ohm R.A."/>
            <person name="Martin F."/>
            <person name="Silar P."/>
            <person name="Natvig D.O."/>
            <person name="Lalanne C."/>
            <person name="Gautier V."/>
            <person name="Ament-Velasquez S.L."/>
            <person name="Kruys A."/>
            <person name="Hutchinson M.I."/>
            <person name="Powell A.J."/>
            <person name="Barry K."/>
            <person name="Miller A.N."/>
            <person name="Grigoriev I.V."/>
            <person name="Debuchy R."/>
            <person name="Gladieux P."/>
            <person name="Hiltunen Thoren M."/>
            <person name="Johannesson H."/>
        </authorList>
    </citation>
    <scope>NUCLEOTIDE SEQUENCE [LARGE SCALE GENOMIC DNA]</scope>
    <source>
        <strain evidence="3">CBS 340.73</strain>
    </source>
</reference>
<proteinExistence type="predicted"/>
<name>A0AAN6N5F3_9PEZI</name>
<dbReference type="EMBL" id="MU853846">
    <property type="protein sequence ID" value="KAK3937737.1"/>
    <property type="molecule type" value="Genomic_DNA"/>
</dbReference>
<dbReference type="AlphaFoldDB" id="A0AAN6N5F3"/>
<dbReference type="Proteomes" id="UP001303473">
    <property type="component" value="Unassembled WGS sequence"/>
</dbReference>
<comment type="caution">
    <text evidence="2">The sequence shown here is derived from an EMBL/GenBank/DDBJ whole genome shotgun (WGS) entry which is preliminary data.</text>
</comment>
<feature type="chain" id="PRO_5042840858" evidence="1">
    <location>
        <begin position="23"/>
        <end position="151"/>
    </location>
</feature>
<protein>
    <submittedName>
        <fullName evidence="2">Uncharacterized protein</fullName>
    </submittedName>
</protein>
<gene>
    <name evidence="2" type="ORF">QBC46DRAFT_442707</name>
</gene>
<evidence type="ECO:0000313" key="2">
    <source>
        <dbReference type="EMBL" id="KAK3937737.1"/>
    </source>
</evidence>
<accession>A0AAN6N5F3</accession>
<organism evidence="2 3">
    <name type="scientific">Diplogelasinospora grovesii</name>
    <dbReference type="NCBI Taxonomy" id="303347"/>
    <lineage>
        <taxon>Eukaryota</taxon>
        <taxon>Fungi</taxon>
        <taxon>Dikarya</taxon>
        <taxon>Ascomycota</taxon>
        <taxon>Pezizomycotina</taxon>
        <taxon>Sordariomycetes</taxon>
        <taxon>Sordariomycetidae</taxon>
        <taxon>Sordariales</taxon>
        <taxon>Diplogelasinosporaceae</taxon>
        <taxon>Diplogelasinospora</taxon>
    </lineage>
</organism>